<keyword evidence="2" id="KW-1185">Reference proteome</keyword>
<dbReference type="EMBL" id="AP023366">
    <property type="protein sequence ID" value="BCJ85241.1"/>
    <property type="molecule type" value="Genomic_DNA"/>
</dbReference>
<dbReference type="Proteomes" id="UP000593802">
    <property type="component" value="Chromosome"/>
</dbReference>
<sequence>MANQQPALNLPLVLKGFAWLDVYLDTINIDIGVPDLYGAVYGQELPSIQIDISDSEPMLLFDICEMLEKNGFHALVQEFFSLLVENRIDVTSWKMSDIPNRKPK</sequence>
<accession>A0A7I8DBD7</accession>
<proteinExistence type="predicted"/>
<organism evidence="1 2">
    <name type="scientific">Effusibacillus dendaii</name>
    <dbReference type="NCBI Taxonomy" id="2743772"/>
    <lineage>
        <taxon>Bacteria</taxon>
        <taxon>Bacillati</taxon>
        <taxon>Bacillota</taxon>
        <taxon>Bacilli</taxon>
        <taxon>Bacillales</taxon>
        <taxon>Alicyclobacillaceae</taxon>
        <taxon>Effusibacillus</taxon>
    </lineage>
</organism>
<protein>
    <submittedName>
        <fullName evidence="1">Uncharacterized protein</fullName>
    </submittedName>
</protein>
<evidence type="ECO:0000313" key="1">
    <source>
        <dbReference type="EMBL" id="BCJ85241.1"/>
    </source>
</evidence>
<dbReference type="KEGG" id="eff:skT53_02260"/>
<reference evidence="1 2" key="1">
    <citation type="submission" date="2020-08" db="EMBL/GenBank/DDBJ databases">
        <title>Complete Genome Sequence of Effusibacillus dendaii Strain skT53, Isolated from Farmland soil.</title>
        <authorList>
            <person name="Konishi T."/>
            <person name="Kawasaki H."/>
        </authorList>
    </citation>
    <scope>NUCLEOTIDE SEQUENCE [LARGE SCALE GENOMIC DNA]</scope>
    <source>
        <strain evidence="2">skT53</strain>
    </source>
</reference>
<dbReference type="RefSeq" id="WP_200759384.1">
    <property type="nucleotide sequence ID" value="NZ_AP023366.1"/>
</dbReference>
<name>A0A7I8DBD7_9BACL</name>
<gene>
    <name evidence="1" type="ORF">skT53_02260</name>
</gene>
<dbReference type="AlphaFoldDB" id="A0A7I8DBD7"/>
<evidence type="ECO:0000313" key="2">
    <source>
        <dbReference type="Proteomes" id="UP000593802"/>
    </source>
</evidence>